<feature type="transmembrane region" description="Helical" evidence="6">
    <location>
        <begin position="337"/>
        <end position="355"/>
    </location>
</feature>
<feature type="transmembrane region" description="Helical" evidence="6">
    <location>
        <begin position="361"/>
        <end position="383"/>
    </location>
</feature>
<comment type="subcellular location">
    <subcellularLocation>
        <location evidence="1">Cell membrane</location>
        <topology evidence="1">Multi-pass membrane protein</topology>
    </subcellularLocation>
</comment>
<keyword evidence="5 6" id="KW-0472">Membrane</keyword>
<dbReference type="RefSeq" id="WP_034627451.1">
    <property type="nucleotide sequence ID" value="NZ_JRJU01000006.1"/>
</dbReference>
<dbReference type="Proteomes" id="UP000030832">
    <property type="component" value="Unassembled WGS sequence"/>
</dbReference>
<dbReference type="PRINTS" id="PR01035">
    <property type="entry name" value="TCRTETA"/>
</dbReference>
<feature type="transmembrane region" description="Helical" evidence="6">
    <location>
        <begin position="275"/>
        <end position="293"/>
    </location>
</feature>
<feature type="transmembrane region" description="Helical" evidence="6">
    <location>
        <begin position="213"/>
        <end position="234"/>
    </location>
</feature>
<name>A0A0B0IEB0_9BACI</name>
<reference evidence="8 9" key="1">
    <citation type="submission" date="2014-09" db="EMBL/GenBank/DDBJ databases">
        <title>Genome sequencing and annotation of Bacillus Okhensis strain Kh10-101T.</title>
        <authorList>
            <person name="Prakash J.S."/>
        </authorList>
    </citation>
    <scope>NUCLEOTIDE SEQUENCE [LARGE SCALE GENOMIC DNA]</scope>
    <source>
        <strain evidence="9">Kh10-101T</strain>
    </source>
</reference>
<feature type="transmembrane region" description="Helical" evidence="6">
    <location>
        <begin position="163"/>
        <end position="183"/>
    </location>
</feature>
<evidence type="ECO:0000256" key="6">
    <source>
        <dbReference type="SAM" id="Phobius"/>
    </source>
</evidence>
<keyword evidence="2" id="KW-0813">Transport</keyword>
<dbReference type="AlphaFoldDB" id="A0A0B0IEB0"/>
<feature type="transmembrane region" description="Helical" evidence="6">
    <location>
        <begin position="305"/>
        <end position="325"/>
    </location>
</feature>
<keyword evidence="9" id="KW-1185">Reference proteome</keyword>
<protein>
    <submittedName>
        <fullName evidence="8">MFS transporter</fullName>
    </submittedName>
</protein>
<evidence type="ECO:0000313" key="8">
    <source>
        <dbReference type="EMBL" id="KHF40893.1"/>
    </source>
</evidence>
<dbReference type="GO" id="GO:0022857">
    <property type="term" value="F:transmembrane transporter activity"/>
    <property type="evidence" value="ECO:0007669"/>
    <property type="project" value="InterPro"/>
</dbReference>
<dbReference type="InterPro" id="IPR036259">
    <property type="entry name" value="MFS_trans_sf"/>
</dbReference>
<evidence type="ECO:0000259" key="7">
    <source>
        <dbReference type="PROSITE" id="PS50850"/>
    </source>
</evidence>
<dbReference type="PANTHER" id="PTHR23506">
    <property type="entry name" value="GH10249P"/>
    <property type="match status" value="1"/>
</dbReference>
<gene>
    <name evidence="8" type="ORF">LQ50_07295</name>
</gene>
<dbReference type="SUPFAM" id="SSF103473">
    <property type="entry name" value="MFS general substrate transporter"/>
    <property type="match status" value="1"/>
</dbReference>
<dbReference type="Gene3D" id="1.20.1250.20">
    <property type="entry name" value="MFS general substrate transporter like domains"/>
    <property type="match status" value="1"/>
</dbReference>
<evidence type="ECO:0000256" key="5">
    <source>
        <dbReference type="ARBA" id="ARBA00023136"/>
    </source>
</evidence>
<dbReference type="Pfam" id="PF07690">
    <property type="entry name" value="MFS_1"/>
    <property type="match status" value="1"/>
</dbReference>
<keyword evidence="4 6" id="KW-1133">Transmembrane helix</keyword>
<dbReference type="InterPro" id="IPR011701">
    <property type="entry name" value="MFS"/>
</dbReference>
<dbReference type="eggNOG" id="COG2814">
    <property type="taxonomic scope" value="Bacteria"/>
</dbReference>
<dbReference type="InterPro" id="IPR001958">
    <property type="entry name" value="Tet-R_TetA/multi-R_MdtG-like"/>
</dbReference>
<feature type="domain" description="Major facilitator superfamily (MFS) profile" evidence="7">
    <location>
        <begin position="9"/>
        <end position="387"/>
    </location>
</feature>
<dbReference type="EMBL" id="JRJU01000006">
    <property type="protein sequence ID" value="KHF40893.1"/>
    <property type="molecule type" value="Genomic_DNA"/>
</dbReference>
<feature type="transmembrane region" description="Helical" evidence="6">
    <location>
        <begin position="42"/>
        <end position="63"/>
    </location>
</feature>
<evidence type="ECO:0000256" key="1">
    <source>
        <dbReference type="ARBA" id="ARBA00004651"/>
    </source>
</evidence>
<dbReference type="InterPro" id="IPR050930">
    <property type="entry name" value="MFS_Vesicular_Transporter"/>
</dbReference>
<organism evidence="8 9">
    <name type="scientific">Halalkalibacter okhensis</name>
    <dbReference type="NCBI Taxonomy" id="333138"/>
    <lineage>
        <taxon>Bacteria</taxon>
        <taxon>Bacillati</taxon>
        <taxon>Bacillota</taxon>
        <taxon>Bacilli</taxon>
        <taxon>Bacillales</taxon>
        <taxon>Bacillaceae</taxon>
        <taxon>Halalkalibacter</taxon>
    </lineage>
</organism>
<sequence>MKSHISNKEKYIFLIVSFSIWFPHFIYLPILSPYIESMGGTYIFIGIVLSSYGLMQFILRLPIGISSDLLKLRKPFIILGILLSATSCFIFALTDSLGWILFARSLAGVSVATWVVFAVLYSSYFTDKEVHRAMSSISFVVVLAQLLGMIFSGYIVNAWGWHAPFWIGGFVGVFGAVFAFFIFEPKESDSRVPLKLKDLLTVMKEPHLLKVSLLSIIAHSIIFTTMFGFIPTYVTSIGLEEKDISLIVFAFMIPHAIATLFMGNVVVLRLGKWKSLKCAFLLTAICTLLTPFVESKIMLGVLQGVNGFALGLLFPLLLGMSIEFITHEKRATAMGVYQALYAIGMFLGPLIAGILNASFGIAAGFFFAGILGLTASGLIVMWGTKKSYKQMGKYPMRL</sequence>
<dbReference type="PANTHER" id="PTHR23506:SF23">
    <property type="entry name" value="GH10249P"/>
    <property type="match status" value="1"/>
</dbReference>
<accession>A0A0B0IEB0</accession>
<evidence type="ECO:0000256" key="3">
    <source>
        <dbReference type="ARBA" id="ARBA00022692"/>
    </source>
</evidence>
<feature type="transmembrane region" description="Helical" evidence="6">
    <location>
        <begin position="133"/>
        <end position="157"/>
    </location>
</feature>
<evidence type="ECO:0000256" key="2">
    <source>
        <dbReference type="ARBA" id="ARBA00022448"/>
    </source>
</evidence>
<dbReference type="InterPro" id="IPR020846">
    <property type="entry name" value="MFS_dom"/>
</dbReference>
<proteinExistence type="predicted"/>
<evidence type="ECO:0000256" key="4">
    <source>
        <dbReference type="ARBA" id="ARBA00022989"/>
    </source>
</evidence>
<dbReference type="STRING" id="333138.LQ50_07295"/>
<evidence type="ECO:0000313" key="9">
    <source>
        <dbReference type="Proteomes" id="UP000030832"/>
    </source>
</evidence>
<feature type="transmembrane region" description="Helical" evidence="6">
    <location>
        <begin position="246"/>
        <end position="268"/>
    </location>
</feature>
<feature type="transmembrane region" description="Helical" evidence="6">
    <location>
        <begin position="99"/>
        <end position="121"/>
    </location>
</feature>
<dbReference type="PROSITE" id="PS50850">
    <property type="entry name" value="MFS"/>
    <property type="match status" value="1"/>
</dbReference>
<feature type="transmembrane region" description="Helical" evidence="6">
    <location>
        <begin position="12"/>
        <end position="30"/>
    </location>
</feature>
<feature type="transmembrane region" description="Helical" evidence="6">
    <location>
        <begin position="75"/>
        <end position="93"/>
    </location>
</feature>
<comment type="caution">
    <text evidence="8">The sequence shown here is derived from an EMBL/GenBank/DDBJ whole genome shotgun (WGS) entry which is preliminary data.</text>
</comment>
<dbReference type="GO" id="GO:0005886">
    <property type="term" value="C:plasma membrane"/>
    <property type="evidence" value="ECO:0007669"/>
    <property type="project" value="UniProtKB-SubCell"/>
</dbReference>
<keyword evidence="3 6" id="KW-0812">Transmembrane</keyword>
<dbReference type="OrthoDB" id="9607at2"/>